<dbReference type="SUPFAM" id="SSF63737">
    <property type="entry name" value="Leukotriene A4 hydrolase N-terminal domain"/>
    <property type="match status" value="1"/>
</dbReference>
<dbReference type="InterPro" id="IPR045357">
    <property type="entry name" value="Aminopeptidase_N-like_N"/>
</dbReference>
<evidence type="ECO:0000256" key="5">
    <source>
        <dbReference type="ARBA" id="ARBA00022833"/>
    </source>
</evidence>
<feature type="region of interest" description="Disordered" evidence="10">
    <location>
        <begin position="687"/>
        <end position="771"/>
    </location>
</feature>
<dbReference type="GO" id="GO:0008270">
    <property type="term" value="F:zinc ion binding"/>
    <property type="evidence" value="ECO:0007669"/>
    <property type="project" value="InterPro"/>
</dbReference>
<dbReference type="Gene3D" id="2.60.40.1910">
    <property type="match status" value="1"/>
</dbReference>
<dbReference type="PANTHER" id="PTHR11533">
    <property type="entry name" value="PROTEASE M1 ZINC METALLOPROTEASE"/>
    <property type="match status" value="1"/>
</dbReference>
<dbReference type="InterPro" id="IPR014782">
    <property type="entry name" value="Peptidase_M1_dom"/>
</dbReference>
<evidence type="ECO:0000256" key="8">
    <source>
        <dbReference type="PIRSR" id="PIRSR634016-3"/>
    </source>
</evidence>
<feature type="transmembrane region" description="Helical" evidence="11">
    <location>
        <begin position="43"/>
        <end position="67"/>
    </location>
</feature>
<name>A0AA36H5E4_CYLNA</name>
<dbReference type="Gene3D" id="1.25.50.20">
    <property type="match status" value="1"/>
</dbReference>
<dbReference type="InterPro" id="IPR001930">
    <property type="entry name" value="Peptidase_M1"/>
</dbReference>
<gene>
    <name evidence="14" type="ORF">CYNAS_LOCUS16078</name>
</gene>
<sequence>MGECVLVEEAEPCLRTETSKPPDSLVSGLSSISHRKPDYARRCIIVLLIHAVFILAVFLAFLIGHWLSEQSENNHTVADELVYIITPPPTPSPTTNPPDDDEFTLLTTTKKPGLVTRFSLTTLTPGARLIPLEPQRNFTLMDVSPPAYESYEFMEELHARHGKRKQEVLLVPLPTHTLPLHYDLNLDLTQFQQRIIRGSLTVHLDSFGNSTDDEILFHVGTRVNIERIRLRREGKRVYPKTLKREDQKKLARLVLKERLQRGRYLLEMEYNSTICDDDGGLHCYYEVDSANNTVVASFTTKFEPALARSFVPCWDDPGVKATFNISILHHRRYNVLSNMPKSGAKKRSHDIVMTTFHESPPMSTYLLAFAIGEMVPLEMRTERNLPLSIWTHPEDFHSARFAANFSPVMFDRMEEELEVPYPLPKMDFIAARSFPVGGMENWGLIVFDKQSLLLDSSLEDSINMTVDRLYHEYRIEKIVTHEIAHQWQVRFLQCNIVLYSKVSYCRFGNLVTMRDWSDLWLNEGFATYMVYELLEQEHPRLTDNEYLTRLCQLVRKQSTPERPALVRPLSTEREVEQSFHGTHLYAKGCVMTNMIRDLVSDFEFRAGIRRYLRKNAYRSVSRQELWESMPAYADHGAEQQRLSTVMEGWLVNEGIPEITFSRNYHNDMISVTQRRCDDYYHKAFLRSGGRSSPERRDLRTGRRRRDNMQGTTPFDDSMFEYIPTDSAEPVKKRRKHGRRKTKKPRTTATPPSASISIHARRDELRKPRHTPKPTDLWTIPFTYTFGSVKSTEGQIVRQFWLKNRSITFVDVELSPSQAVLANPNWVYPYRVNYDITNWKMLARLLHQNHQEIPAKSRIQILVDAETFLAHSDLPQLYIYILGYLADETELGVSLIGISAIHRLFDSFRGVDMPELQLYLAPAVAQFDRLLDESQTDTEMAAMWLIDPTRLSKLYHLRCLTNLATCDHQTQAKRWMMFPNSLNDDIHKQVTAVCHYFFTHNVSKEESLLEAQLKSRGSLWSTSVQLAACSHNDRVVKLAAKQIVATKNAAIFASSLQSDFSLHYNPKFRKALWNQIGKMTTQERRLLFSVNEAKPQPASRIMVHSIRTLDELNQVRSLVDEWGPVMSKHLEYIERHIRWKTHMAQTNLKEFFSNHATI</sequence>
<dbReference type="FunFam" id="1.10.390.10:FF:000025">
    <property type="entry name" value="Aminopeptidase"/>
    <property type="match status" value="1"/>
</dbReference>
<dbReference type="Gene3D" id="1.10.390.10">
    <property type="entry name" value="Neutral Protease Domain 2"/>
    <property type="match status" value="1"/>
</dbReference>
<organism evidence="14 15">
    <name type="scientific">Cylicocyclus nassatus</name>
    <name type="common">Nematode worm</name>
    <dbReference type="NCBI Taxonomy" id="53992"/>
    <lineage>
        <taxon>Eukaryota</taxon>
        <taxon>Metazoa</taxon>
        <taxon>Ecdysozoa</taxon>
        <taxon>Nematoda</taxon>
        <taxon>Chromadorea</taxon>
        <taxon>Rhabditida</taxon>
        <taxon>Rhabditina</taxon>
        <taxon>Rhabditomorpha</taxon>
        <taxon>Strongyloidea</taxon>
        <taxon>Strongylidae</taxon>
        <taxon>Cylicocyclus</taxon>
    </lineage>
</organism>
<dbReference type="GO" id="GO:0042277">
    <property type="term" value="F:peptide binding"/>
    <property type="evidence" value="ECO:0007669"/>
    <property type="project" value="TreeGrafter"/>
</dbReference>
<feature type="binding site" evidence="8">
    <location>
        <position position="481"/>
    </location>
    <ligand>
        <name>Zn(2+)</name>
        <dbReference type="ChEBI" id="CHEBI:29105"/>
        <note>catalytic</note>
    </ligand>
</feature>
<keyword evidence="11" id="KW-1133">Transmembrane helix</keyword>
<dbReference type="PANTHER" id="PTHR11533:SF21">
    <property type="entry name" value="AMINOPEPTIDASE"/>
    <property type="match status" value="1"/>
</dbReference>
<proteinExistence type="inferred from homology"/>
<dbReference type="FunFam" id="2.60.40.1730:FF:000028">
    <property type="entry name" value="Aminopeptidase"/>
    <property type="match status" value="1"/>
</dbReference>
<evidence type="ECO:0008006" key="16">
    <source>
        <dbReference type="Google" id="ProtNLM"/>
    </source>
</evidence>
<keyword evidence="4" id="KW-0378">Hydrolase</keyword>
<feature type="site" description="Transition state stabilizer" evidence="9">
    <location>
        <position position="585"/>
    </location>
</feature>
<feature type="compositionally biased region" description="Basic residues" evidence="10">
    <location>
        <begin position="731"/>
        <end position="745"/>
    </location>
</feature>
<feature type="active site" description="Proton acceptor" evidence="7">
    <location>
        <position position="482"/>
    </location>
</feature>
<feature type="domain" description="Aminopeptidase N-like N-terminal" evidence="13">
    <location>
        <begin position="179"/>
        <end position="366"/>
    </location>
</feature>
<evidence type="ECO:0000256" key="1">
    <source>
        <dbReference type="ARBA" id="ARBA00010136"/>
    </source>
</evidence>
<comment type="similarity">
    <text evidence="1">Belongs to the peptidase M1 family.</text>
</comment>
<evidence type="ECO:0000256" key="10">
    <source>
        <dbReference type="SAM" id="MobiDB-lite"/>
    </source>
</evidence>
<comment type="cofactor">
    <cofactor evidence="8">
        <name>Zn(2+)</name>
        <dbReference type="ChEBI" id="CHEBI:29105"/>
    </cofactor>
    <text evidence="8">Binds 1 zinc ion per subunit.</text>
</comment>
<keyword evidence="15" id="KW-1185">Reference proteome</keyword>
<dbReference type="GO" id="GO:0005615">
    <property type="term" value="C:extracellular space"/>
    <property type="evidence" value="ECO:0007669"/>
    <property type="project" value="TreeGrafter"/>
</dbReference>
<dbReference type="GO" id="GO:0006508">
    <property type="term" value="P:proteolysis"/>
    <property type="evidence" value="ECO:0007669"/>
    <property type="project" value="UniProtKB-KW"/>
</dbReference>
<dbReference type="InterPro" id="IPR034016">
    <property type="entry name" value="M1_APN-typ"/>
</dbReference>
<evidence type="ECO:0000313" key="15">
    <source>
        <dbReference type="Proteomes" id="UP001176961"/>
    </source>
</evidence>
<reference evidence="14" key="1">
    <citation type="submission" date="2023-07" db="EMBL/GenBank/DDBJ databases">
        <authorList>
            <consortium name="CYATHOMIX"/>
        </authorList>
    </citation>
    <scope>NUCLEOTIDE SEQUENCE</scope>
    <source>
        <strain evidence="14">N/A</strain>
    </source>
</reference>
<dbReference type="GO" id="GO:0005737">
    <property type="term" value="C:cytoplasm"/>
    <property type="evidence" value="ECO:0007669"/>
    <property type="project" value="TreeGrafter"/>
</dbReference>
<dbReference type="Pfam" id="PF17900">
    <property type="entry name" value="Peptidase_M1_N"/>
    <property type="match status" value="1"/>
</dbReference>
<dbReference type="Pfam" id="PF01433">
    <property type="entry name" value="Peptidase_M1"/>
    <property type="match status" value="1"/>
</dbReference>
<evidence type="ECO:0000256" key="3">
    <source>
        <dbReference type="ARBA" id="ARBA00022723"/>
    </source>
</evidence>
<keyword evidence="5 8" id="KW-0862">Zinc</keyword>
<dbReference type="AlphaFoldDB" id="A0AA36H5E4"/>
<protein>
    <recommendedName>
        <fullName evidence="16">Aminopeptidase</fullName>
    </recommendedName>
</protein>
<evidence type="ECO:0000256" key="11">
    <source>
        <dbReference type="SAM" id="Phobius"/>
    </source>
</evidence>
<dbReference type="GO" id="GO:0070006">
    <property type="term" value="F:metalloaminopeptidase activity"/>
    <property type="evidence" value="ECO:0007669"/>
    <property type="project" value="TreeGrafter"/>
</dbReference>
<evidence type="ECO:0000256" key="4">
    <source>
        <dbReference type="ARBA" id="ARBA00022801"/>
    </source>
</evidence>
<evidence type="ECO:0000256" key="9">
    <source>
        <dbReference type="PIRSR" id="PIRSR634016-4"/>
    </source>
</evidence>
<evidence type="ECO:0000256" key="7">
    <source>
        <dbReference type="PIRSR" id="PIRSR634016-1"/>
    </source>
</evidence>
<dbReference type="InterPro" id="IPR027268">
    <property type="entry name" value="Peptidase_M4/M1_CTD_sf"/>
</dbReference>
<dbReference type="InterPro" id="IPR042097">
    <property type="entry name" value="Aminopeptidase_N-like_N_sf"/>
</dbReference>
<dbReference type="PRINTS" id="PR00756">
    <property type="entry name" value="ALADIPTASE"/>
</dbReference>
<feature type="binding site" evidence="8">
    <location>
        <position position="523"/>
    </location>
    <ligand>
        <name>Zn(2+)</name>
        <dbReference type="ChEBI" id="CHEBI:29105"/>
        <note>catalytic</note>
    </ligand>
</feature>
<dbReference type="CDD" id="cd09601">
    <property type="entry name" value="M1_APN-Q_like"/>
    <property type="match status" value="1"/>
</dbReference>
<dbReference type="EMBL" id="CATQJL010000305">
    <property type="protein sequence ID" value="CAJ0604095.1"/>
    <property type="molecule type" value="Genomic_DNA"/>
</dbReference>
<accession>A0AA36H5E4</accession>
<evidence type="ECO:0000259" key="12">
    <source>
        <dbReference type="Pfam" id="PF01433"/>
    </source>
</evidence>
<evidence type="ECO:0000256" key="2">
    <source>
        <dbReference type="ARBA" id="ARBA00022670"/>
    </source>
</evidence>
<keyword evidence="11" id="KW-0472">Membrane</keyword>
<keyword evidence="2" id="KW-0645">Protease</keyword>
<dbReference type="SUPFAM" id="SSF55486">
    <property type="entry name" value="Metalloproteases ('zincins'), catalytic domain"/>
    <property type="match status" value="1"/>
</dbReference>
<keyword evidence="11" id="KW-0812">Transmembrane</keyword>
<feature type="domain" description="Peptidase M1 membrane alanine aminopeptidase" evidence="12">
    <location>
        <begin position="401"/>
        <end position="649"/>
    </location>
</feature>
<evidence type="ECO:0000256" key="6">
    <source>
        <dbReference type="ARBA" id="ARBA00023049"/>
    </source>
</evidence>
<evidence type="ECO:0000313" key="14">
    <source>
        <dbReference type="EMBL" id="CAJ0604095.1"/>
    </source>
</evidence>
<dbReference type="Gene3D" id="2.60.40.1730">
    <property type="entry name" value="tricorn interacting facor f3 domain"/>
    <property type="match status" value="1"/>
</dbReference>
<dbReference type="Proteomes" id="UP001176961">
    <property type="component" value="Unassembled WGS sequence"/>
</dbReference>
<feature type="binding site" evidence="8">
    <location>
        <position position="485"/>
    </location>
    <ligand>
        <name>Zn(2+)</name>
        <dbReference type="ChEBI" id="CHEBI:29105"/>
        <note>catalytic</note>
    </ligand>
</feature>
<evidence type="ECO:0000259" key="13">
    <source>
        <dbReference type="Pfam" id="PF17900"/>
    </source>
</evidence>
<keyword evidence="3 8" id="KW-0479">Metal-binding</keyword>
<keyword evidence="6" id="KW-0482">Metalloprotease</keyword>
<comment type="caution">
    <text evidence="14">The sequence shown here is derived from an EMBL/GenBank/DDBJ whole genome shotgun (WGS) entry which is preliminary data.</text>
</comment>
<dbReference type="GO" id="GO:0043171">
    <property type="term" value="P:peptide catabolic process"/>
    <property type="evidence" value="ECO:0007669"/>
    <property type="project" value="TreeGrafter"/>
</dbReference>
<dbReference type="InterPro" id="IPR050344">
    <property type="entry name" value="Peptidase_M1_aminopeptidases"/>
</dbReference>
<dbReference type="GO" id="GO:0016020">
    <property type="term" value="C:membrane"/>
    <property type="evidence" value="ECO:0007669"/>
    <property type="project" value="TreeGrafter"/>
</dbReference>